<evidence type="ECO:0000256" key="2">
    <source>
        <dbReference type="ARBA" id="ARBA00022670"/>
    </source>
</evidence>
<evidence type="ECO:0000256" key="6">
    <source>
        <dbReference type="SAM" id="Coils"/>
    </source>
</evidence>
<evidence type="ECO:0000313" key="10">
    <source>
        <dbReference type="EMBL" id="QKF07768.1"/>
    </source>
</evidence>
<dbReference type="InterPro" id="IPR000064">
    <property type="entry name" value="NLP_P60_dom"/>
</dbReference>
<dbReference type="KEGG" id="bwa:HLV38_06345"/>
<dbReference type="Gene3D" id="3.90.1720.10">
    <property type="entry name" value="endopeptidase domain like (from Nostoc punctiforme)"/>
    <property type="match status" value="1"/>
</dbReference>
<dbReference type="GO" id="GO:0006508">
    <property type="term" value="P:proteolysis"/>
    <property type="evidence" value="ECO:0007669"/>
    <property type="project" value="UniProtKB-KW"/>
</dbReference>
<keyword evidence="6" id="KW-0175">Coiled coil</keyword>
<keyword evidence="5" id="KW-0788">Thiol protease</keyword>
<dbReference type="Pfam" id="PF00877">
    <property type="entry name" value="NLPC_P60"/>
    <property type="match status" value="1"/>
</dbReference>
<evidence type="ECO:0000256" key="1">
    <source>
        <dbReference type="ARBA" id="ARBA00007074"/>
    </source>
</evidence>
<feature type="compositionally biased region" description="Low complexity" evidence="7">
    <location>
        <begin position="221"/>
        <end position="252"/>
    </location>
</feature>
<evidence type="ECO:0000256" key="8">
    <source>
        <dbReference type="SAM" id="SignalP"/>
    </source>
</evidence>
<reference evidence="11" key="1">
    <citation type="submission" date="2020-05" db="EMBL/GenBank/DDBJ databases">
        <title>Novel species in genus Nocardioides.</title>
        <authorList>
            <person name="Zhang G."/>
        </authorList>
    </citation>
    <scope>NUCLEOTIDE SEQUENCE [LARGE SCALE GENOMIC DNA]</scope>
    <source>
        <strain evidence="11">zg-1050</strain>
    </source>
</reference>
<comment type="similarity">
    <text evidence="1">Belongs to the peptidase C40 family.</text>
</comment>
<dbReference type="Gene3D" id="6.10.250.3150">
    <property type="match status" value="1"/>
</dbReference>
<evidence type="ECO:0000256" key="3">
    <source>
        <dbReference type="ARBA" id="ARBA00022729"/>
    </source>
</evidence>
<dbReference type="Pfam" id="PF24568">
    <property type="entry name" value="CC_PcsB"/>
    <property type="match status" value="1"/>
</dbReference>
<dbReference type="PANTHER" id="PTHR47359">
    <property type="entry name" value="PEPTIDOGLYCAN DL-ENDOPEPTIDASE CWLO"/>
    <property type="match status" value="1"/>
</dbReference>
<dbReference type="SUPFAM" id="SSF54001">
    <property type="entry name" value="Cysteine proteinases"/>
    <property type="match status" value="1"/>
</dbReference>
<evidence type="ECO:0000256" key="4">
    <source>
        <dbReference type="ARBA" id="ARBA00022801"/>
    </source>
</evidence>
<dbReference type="GO" id="GO:0008234">
    <property type="term" value="F:cysteine-type peptidase activity"/>
    <property type="evidence" value="ECO:0007669"/>
    <property type="project" value="UniProtKB-KW"/>
</dbReference>
<dbReference type="InterPro" id="IPR057309">
    <property type="entry name" value="PcsB_CC"/>
</dbReference>
<proteinExistence type="inferred from homology"/>
<feature type="compositionally biased region" description="Gly residues" evidence="7">
    <location>
        <begin position="253"/>
        <end position="267"/>
    </location>
</feature>
<feature type="region of interest" description="Disordered" evidence="7">
    <location>
        <begin position="213"/>
        <end position="269"/>
    </location>
</feature>
<evidence type="ECO:0000256" key="7">
    <source>
        <dbReference type="SAM" id="MobiDB-lite"/>
    </source>
</evidence>
<evidence type="ECO:0000256" key="5">
    <source>
        <dbReference type="ARBA" id="ARBA00022807"/>
    </source>
</evidence>
<evidence type="ECO:0000259" key="9">
    <source>
        <dbReference type="PROSITE" id="PS51935"/>
    </source>
</evidence>
<feature type="domain" description="NlpC/P60" evidence="9">
    <location>
        <begin position="274"/>
        <end position="379"/>
    </location>
</feature>
<dbReference type="AlphaFoldDB" id="A0A6M8J8F5"/>
<keyword evidence="4 10" id="KW-0378">Hydrolase</keyword>
<feature type="coiled-coil region" evidence="6">
    <location>
        <begin position="44"/>
        <end position="106"/>
    </location>
</feature>
<dbReference type="EMBL" id="CP053716">
    <property type="protein sequence ID" value="QKF07768.1"/>
    <property type="molecule type" value="Genomic_DNA"/>
</dbReference>
<dbReference type="InterPro" id="IPR038765">
    <property type="entry name" value="Papain-like_cys_pep_sf"/>
</dbReference>
<feature type="signal peptide" evidence="8">
    <location>
        <begin position="1"/>
        <end position="34"/>
    </location>
</feature>
<organism evidence="10 11">
    <name type="scientific">Berryella wangjianweii</name>
    <dbReference type="NCBI Taxonomy" id="2734634"/>
    <lineage>
        <taxon>Bacteria</taxon>
        <taxon>Bacillati</taxon>
        <taxon>Actinomycetota</taxon>
        <taxon>Coriobacteriia</taxon>
        <taxon>Eggerthellales</taxon>
        <taxon>Eggerthellaceae</taxon>
        <taxon>Berryella</taxon>
    </lineage>
</organism>
<dbReference type="Proteomes" id="UP000503297">
    <property type="component" value="Chromosome"/>
</dbReference>
<protein>
    <submittedName>
        <fullName evidence="10">Hydrolase Nlp/P60</fullName>
    </submittedName>
</protein>
<sequence>MASRSARAQRTRLPRRIACGSLSIALALSMSAFAVPTQAQAVTAAQKQQEAEAALTQMNAMQQQLDRASADYGEALAQQQNAEEQRDDASARIDALEGEIDEVQGRLASRARSMYRGGPTSFLDLLLGSATFAELTENWGLIARVNDSDAALVERSRALRDEAREQRDRFDEQAKLAAEKADEAKRIADEAAGTVEQMRSTYESLSAEARQLVDAEREAQRQAAQQAAQAYEAAAPQRAQQQSAPEASAPSAGNGGSSSAGSNGGGASAPSYVPSTGNAILDRAYSQLGKPYGWGATGMAAFDCSGFVGYALTGSPTRIGTTYTYLSWPRVSNPQPGDVCTNAEHCGIYIGGGQMIHAATDGVGVIVGPVQPGMVYVRR</sequence>
<feature type="chain" id="PRO_5038688063" evidence="8">
    <location>
        <begin position="35"/>
        <end position="379"/>
    </location>
</feature>
<evidence type="ECO:0000313" key="11">
    <source>
        <dbReference type="Proteomes" id="UP000503297"/>
    </source>
</evidence>
<dbReference type="PANTHER" id="PTHR47359:SF3">
    <property type="entry name" value="NLP_P60 DOMAIN-CONTAINING PROTEIN-RELATED"/>
    <property type="match status" value="1"/>
</dbReference>
<keyword evidence="3 8" id="KW-0732">Signal</keyword>
<name>A0A6M8J8F5_9ACTN</name>
<keyword evidence="11" id="KW-1185">Reference proteome</keyword>
<dbReference type="InterPro" id="IPR051794">
    <property type="entry name" value="PG_Endopeptidase_C40"/>
</dbReference>
<gene>
    <name evidence="10" type="ORF">HLV38_06345</name>
</gene>
<accession>A0A6M8J8F5</accession>
<dbReference type="PROSITE" id="PS51935">
    <property type="entry name" value="NLPC_P60"/>
    <property type="match status" value="1"/>
</dbReference>
<keyword evidence="2" id="KW-0645">Protease</keyword>
<dbReference type="RefSeq" id="WP_172301387.1">
    <property type="nucleotide sequence ID" value="NZ_CP053716.1"/>
</dbReference>